<dbReference type="PANTHER" id="PTHR36513">
    <property type="entry name" value="ABC TRANSMEMBRANE TYPE-1 DOMAIN-CONTAINING PROTEIN"/>
    <property type="match status" value="1"/>
</dbReference>
<dbReference type="PROSITE" id="PS51257">
    <property type="entry name" value="PROKAR_LIPOPROTEIN"/>
    <property type="match status" value="1"/>
</dbReference>
<feature type="chain" id="PRO_5012455447" evidence="1">
    <location>
        <begin position="18"/>
        <end position="390"/>
    </location>
</feature>
<dbReference type="RefSeq" id="WP_072789749.1">
    <property type="nucleotide sequence ID" value="NZ_FRCX01000018.1"/>
</dbReference>
<dbReference type="Pfam" id="PF05990">
    <property type="entry name" value="DUF900"/>
    <property type="match status" value="1"/>
</dbReference>
<evidence type="ECO:0000256" key="1">
    <source>
        <dbReference type="SAM" id="SignalP"/>
    </source>
</evidence>
<dbReference type="Gene3D" id="3.40.50.1820">
    <property type="entry name" value="alpha/beta hydrolase"/>
    <property type="match status" value="1"/>
</dbReference>
<dbReference type="Proteomes" id="UP000184339">
    <property type="component" value="Unassembled WGS sequence"/>
</dbReference>
<keyword evidence="1" id="KW-0732">Signal</keyword>
<accession>A0A1M7RBW0</accession>
<evidence type="ECO:0000313" key="3">
    <source>
        <dbReference type="Proteomes" id="UP000184339"/>
    </source>
</evidence>
<proteinExistence type="predicted"/>
<reference evidence="3" key="1">
    <citation type="submission" date="2016-11" db="EMBL/GenBank/DDBJ databases">
        <authorList>
            <person name="Varghese N."/>
            <person name="Submissions S."/>
        </authorList>
    </citation>
    <scope>NUCLEOTIDE SEQUENCE [LARGE SCALE GENOMIC DNA]</scope>
    <source>
        <strain evidence="3">Sac-22</strain>
    </source>
</reference>
<sequence length="390" mass="42762">MGYLVRLILAVSTTVLAGCSTLGTREISSAELASLTPPATVSAEETKEDRQYPVLYGTTRAPSGDGTYSDQRDVQVHYGKVMVKIPKGHVTGSLGKKAIWPWRSDTHLSVQEITPLRSQDDFVGLMQRSLSNIRQTQSDYVVVFIHGFNNSFNDAAIRAAQIGADLDVPENNMIFFSWAARSSIDQYTVDEATVDASEIYLRTFLQSVIQGAGTRQVHVIAHSMGNRALLRTIVASLENASAAQHMQFGQIILAAADVDRDLFAQLGPNYLKVAQRTTVYLSPYDYAVHASGLVHAYPRVGCGDVPQVMIKGIDNVVSFIPDDIPAHAYFAEALPLLVDIKNLIRRNTPERPAPLWNYNNGFWTIGEAVPGALANRMRCKTQTTLHVNAG</sequence>
<organism evidence="2 3">
    <name type="scientific">Duganella sacchari</name>
    <dbReference type="NCBI Taxonomy" id="551987"/>
    <lineage>
        <taxon>Bacteria</taxon>
        <taxon>Pseudomonadati</taxon>
        <taxon>Pseudomonadota</taxon>
        <taxon>Betaproteobacteria</taxon>
        <taxon>Burkholderiales</taxon>
        <taxon>Oxalobacteraceae</taxon>
        <taxon>Telluria group</taxon>
        <taxon>Duganella</taxon>
    </lineage>
</organism>
<dbReference type="EMBL" id="FRCX01000018">
    <property type="protein sequence ID" value="SHN43622.1"/>
    <property type="molecule type" value="Genomic_DNA"/>
</dbReference>
<dbReference type="OrthoDB" id="9797755at2"/>
<dbReference type="STRING" id="551987.SAMN05192549_1183"/>
<dbReference type="AlphaFoldDB" id="A0A1M7RBW0"/>
<evidence type="ECO:0000313" key="2">
    <source>
        <dbReference type="EMBL" id="SHN43622.1"/>
    </source>
</evidence>
<dbReference type="PANTHER" id="PTHR36513:SF1">
    <property type="entry name" value="TRANSMEMBRANE PROTEIN"/>
    <property type="match status" value="1"/>
</dbReference>
<dbReference type="InterPro" id="IPR029058">
    <property type="entry name" value="AB_hydrolase_fold"/>
</dbReference>
<dbReference type="InterPro" id="IPR010297">
    <property type="entry name" value="DUF900_hydrolase"/>
</dbReference>
<dbReference type="SUPFAM" id="SSF53474">
    <property type="entry name" value="alpha/beta-Hydrolases"/>
    <property type="match status" value="1"/>
</dbReference>
<feature type="signal peptide" evidence="1">
    <location>
        <begin position="1"/>
        <end position="17"/>
    </location>
</feature>
<protein>
    <submittedName>
        <fullName evidence="2">Esterase/lipase superfamily enzyme</fullName>
    </submittedName>
</protein>
<keyword evidence="3" id="KW-1185">Reference proteome</keyword>
<name>A0A1M7RBW0_9BURK</name>
<gene>
    <name evidence="2" type="ORF">SAMN05192549_1183</name>
</gene>